<dbReference type="Proteomes" id="UP000228812">
    <property type="component" value="Unassembled WGS sequence"/>
</dbReference>
<name>A0A2G9Z9R1_9BACT</name>
<proteinExistence type="predicted"/>
<reference evidence="1 2" key="1">
    <citation type="submission" date="2017-09" db="EMBL/GenBank/DDBJ databases">
        <title>Depth-based differentiation of microbial function through sediment-hosted aquifers and enrichment of novel symbionts in the deep terrestrial subsurface.</title>
        <authorList>
            <person name="Probst A.J."/>
            <person name="Ladd B."/>
            <person name="Jarett J.K."/>
            <person name="Geller-Mcgrath D.E."/>
            <person name="Sieber C.M."/>
            <person name="Emerson J.B."/>
            <person name="Anantharaman K."/>
            <person name="Thomas B.C."/>
            <person name="Malmstrom R."/>
            <person name="Stieglmeier M."/>
            <person name="Klingl A."/>
            <person name="Woyke T."/>
            <person name="Ryan C.M."/>
            <person name="Banfield J.F."/>
        </authorList>
    </citation>
    <scope>NUCLEOTIDE SEQUENCE [LARGE SCALE GENOMIC DNA]</scope>
    <source>
        <strain evidence="1">CG23_combo_of_CG06-09_8_20_14_all_54_14</strain>
    </source>
</reference>
<sequence length="82" mass="9550">MGSETRQCQNCRYYQRLKQCNSFKLWKRNCQCAGKGSENPVYQNTVAHQHGTGRCPNKFETSYAPERKEIVYCESCYNAEVV</sequence>
<organism evidence="1 2">
    <name type="scientific">Candidatus Jorgensenbacteria bacterium CG23_combo_of_CG06-09_8_20_14_all_54_14</name>
    <dbReference type="NCBI Taxonomy" id="1974595"/>
    <lineage>
        <taxon>Bacteria</taxon>
        <taxon>Candidatus Joergenseniibacteriota</taxon>
    </lineage>
</organism>
<dbReference type="AlphaFoldDB" id="A0A2G9Z9R1"/>
<accession>A0A2G9Z9R1</accession>
<gene>
    <name evidence="1" type="ORF">COX26_01650</name>
</gene>
<evidence type="ECO:0000313" key="2">
    <source>
        <dbReference type="Proteomes" id="UP000228812"/>
    </source>
</evidence>
<protein>
    <submittedName>
        <fullName evidence="1">Uncharacterized protein</fullName>
    </submittedName>
</protein>
<evidence type="ECO:0000313" key="1">
    <source>
        <dbReference type="EMBL" id="PIP29896.1"/>
    </source>
</evidence>
<comment type="caution">
    <text evidence="1">The sequence shown here is derived from an EMBL/GenBank/DDBJ whole genome shotgun (WGS) entry which is preliminary data.</text>
</comment>
<dbReference type="EMBL" id="PCRZ01000029">
    <property type="protein sequence ID" value="PIP29896.1"/>
    <property type="molecule type" value="Genomic_DNA"/>
</dbReference>